<dbReference type="Gene3D" id="3.10.20.30">
    <property type="match status" value="1"/>
</dbReference>
<name>A0ABT2W746_9FLAO</name>
<dbReference type="InterPro" id="IPR016155">
    <property type="entry name" value="Mopterin_synth/thiamin_S_b"/>
</dbReference>
<keyword evidence="2" id="KW-1185">Reference proteome</keyword>
<accession>A0ABT2W746</accession>
<dbReference type="InterPro" id="IPR012675">
    <property type="entry name" value="Beta-grasp_dom_sf"/>
</dbReference>
<reference evidence="2" key="1">
    <citation type="submission" date="2023-07" db="EMBL/GenBank/DDBJ databases">
        <title>Chryseobacterium sp. strain PBS4-4 Genome sequencing and assembly.</title>
        <authorList>
            <person name="Jung Y."/>
        </authorList>
    </citation>
    <scope>NUCLEOTIDE SEQUENCE [LARGE SCALE GENOMIC DNA]</scope>
    <source>
        <strain evidence="2">PBS4-4</strain>
    </source>
</reference>
<comment type="caution">
    <text evidence="1">The sequence shown here is derived from an EMBL/GenBank/DDBJ whole genome shotgun (WGS) entry which is preliminary data.</text>
</comment>
<evidence type="ECO:0000313" key="1">
    <source>
        <dbReference type="EMBL" id="MCU7617087.1"/>
    </source>
</evidence>
<protein>
    <submittedName>
        <fullName evidence="1">MoaD/ThiS family protein</fullName>
    </submittedName>
</protein>
<dbReference type="InterPro" id="IPR003749">
    <property type="entry name" value="ThiS/MoaD-like"/>
</dbReference>
<dbReference type="Pfam" id="PF02597">
    <property type="entry name" value="ThiS"/>
    <property type="match status" value="1"/>
</dbReference>
<dbReference type="RefSeq" id="WP_263002504.1">
    <property type="nucleotide sequence ID" value="NZ_JAOTEM010000001.1"/>
</dbReference>
<evidence type="ECO:0000313" key="2">
    <source>
        <dbReference type="Proteomes" id="UP001208649"/>
    </source>
</evidence>
<gene>
    <name evidence="1" type="ORF">NZ698_07750</name>
</gene>
<organism evidence="1 2">
    <name type="scientific">Chryseobacterium edaphi</name>
    <dbReference type="NCBI Taxonomy" id="2976532"/>
    <lineage>
        <taxon>Bacteria</taxon>
        <taxon>Pseudomonadati</taxon>
        <taxon>Bacteroidota</taxon>
        <taxon>Flavobacteriia</taxon>
        <taxon>Flavobacteriales</taxon>
        <taxon>Weeksellaceae</taxon>
        <taxon>Chryseobacterium group</taxon>
        <taxon>Chryseobacterium</taxon>
    </lineage>
</organism>
<dbReference type="EMBL" id="JAOTEM010000001">
    <property type="protein sequence ID" value="MCU7617087.1"/>
    <property type="molecule type" value="Genomic_DNA"/>
</dbReference>
<dbReference type="CDD" id="cd00754">
    <property type="entry name" value="Ubl_MoaD"/>
    <property type="match status" value="1"/>
</dbReference>
<proteinExistence type="predicted"/>
<dbReference type="SUPFAM" id="SSF54285">
    <property type="entry name" value="MoaD/ThiS"/>
    <property type="match status" value="1"/>
</dbReference>
<sequence length="75" mass="8435">MEIKVISFGQIAEITGKEFMMEAADLDSLKLFLIQKFPELSDRKFAFAVNKKLVQENIILNQNDVVALMPPYSGG</sequence>
<dbReference type="Proteomes" id="UP001208649">
    <property type="component" value="Unassembled WGS sequence"/>
</dbReference>